<dbReference type="GO" id="GO:0016740">
    <property type="term" value="F:transferase activity"/>
    <property type="evidence" value="ECO:0007669"/>
    <property type="project" value="UniProtKB-KW"/>
</dbReference>
<dbReference type="AlphaFoldDB" id="A0A179FX84"/>
<dbReference type="RefSeq" id="XP_018146365.1">
    <property type="nucleotide sequence ID" value="XM_018291039.1"/>
</dbReference>
<dbReference type="Pfam" id="PF01636">
    <property type="entry name" value="APH"/>
    <property type="match status" value="1"/>
</dbReference>
<dbReference type="InterPro" id="IPR011009">
    <property type="entry name" value="Kinase-like_dom_sf"/>
</dbReference>
<dbReference type="Gene3D" id="3.90.1200.10">
    <property type="match status" value="1"/>
</dbReference>
<evidence type="ECO:0000313" key="3">
    <source>
        <dbReference type="Proteomes" id="UP000078397"/>
    </source>
</evidence>
<comment type="caution">
    <text evidence="2">The sequence shown here is derived from an EMBL/GenBank/DDBJ whole genome shotgun (WGS) entry which is preliminary data.</text>
</comment>
<feature type="domain" description="Aminoglycoside phosphotransferase" evidence="1">
    <location>
        <begin position="135"/>
        <end position="190"/>
    </location>
</feature>
<dbReference type="OrthoDB" id="5598852at2759"/>
<protein>
    <submittedName>
        <fullName evidence="2">Phosphotransferase enzyme family domain-containing protein</fullName>
    </submittedName>
</protein>
<name>A0A179FX84_METCM</name>
<organism evidence="2 3">
    <name type="scientific">Pochonia chlamydosporia 170</name>
    <dbReference type="NCBI Taxonomy" id="1380566"/>
    <lineage>
        <taxon>Eukaryota</taxon>
        <taxon>Fungi</taxon>
        <taxon>Dikarya</taxon>
        <taxon>Ascomycota</taxon>
        <taxon>Pezizomycotina</taxon>
        <taxon>Sordariomycetes</taxon>
        <taxon>Hypocreomycetidae</taxon>
        <taxon>Hypocreales</taxon>
        <taxon>Clavicipitaceae</taxon>
        <taxon>Pochonia</taxon>
    </lineage>
</organism>
<dbReference type="SUPFAM" id="SSF56112">
    <property type="entry name" value="Protein kinase-like (PK-like)"/>
    <property type="match status" value="1"/>
</dbReference>
<reference evidence="2 3" key="1">
    <citation type="journal article" date="2016" name="PLoS Pathog.">
        <title>Biosynthesis of antibiotic leucinostatins in bio-control fungus Purpureocillium lilacinum and their inhibition on phytophthora revealed by genome mining.</title>
        <authorList>
            <person name="Wang G."/>
            <person name="Liu Z."/>
            <person name="Lin R."/>
            <person name="Li E."/>
            <person name="Mao Z."/>
            <person name="Ling J."/>
            <person name="Yang Y."/>
            <person name="Yin W.B."/>
            <person name="Xie B."/>
        </authorList>
    </citation>
    <scope>NUCLEOTIDE SEQUENCE [LARGE SCALE GENOMIC DNA]</scope>
    <source>
        <strain evidence="2">170</strain>
    </source>
</reference>
<evidence type="ECO:0000313" key="2">
    <source>
        <dbReference type="EMBL" id="OAQ69828.1"/>
    </source>
</evidence>
<sequence length="272" mass="30508">MNISEQTVGPEDYDVLSRWQISNFFASKPSPTKDECDSLAASLLSGPVSATPMQGANSYTVERNGVSTIVQFRSSLLDMEKLELAQQVYLRFVPPGLCHGELGTAHVYVRNRVFGPAFCRVRKQMFASDKAMEQRLGQTIQDFANLHLIFRPEFPAVLQHGDLLENNIHVEEETGHITGVVDWQEAVVVPFGLSLVGVETLLGAQTNSDWHFHPSHVELRQLFWDTFYSEVGQVSDLDKETIDIARLMGLFQTHGFEENGRSGVYLENFTSV</sequence>
<keyword evidence="3" id="KW-1185">Reference proteome</keyword>
<dbReference type="GeneID" id="28855033"/>
<dbReference type="InterPro" id="IPR002575">
    <property type="entry name" value="Aminoglycoside_PTrfase"/>
</dbReference>
<gene>
    <name evidence="2" type="ORF">VFPPC_13262</name>
</gene>
<evidence type="ECO:0000259" key="1">
    <source>
        <dbReference type="Pfam" id="PF01636"/>
    </source>
</evidence>
<dbReference type="EMBL" id="LSBJ02000002">
    <property type="protein sequence ID" value="OAQ69828.1"/>
    <property type="molecule type" value="Genomic_DNA"/>
</dbReference>
<dbReference type="Proteomes" id="UP000078397">
    <property type="component" value="Unassembled WGS sequence"/>
</dbReference>
<dbReference type="KEGG" id="pchm:VFPPC_13262"/>
<dbReference type="STRING" id="1380566.A0A179FX84"/>
<accession>A0A179FX84</accession>
<proteinExistence type="predicted"/>